<sequence length="1573" mass="171519">MPRGGGGGDDDDPAQGRRPLPSPRSPVIFTEESLRPPPAVADAISFGLDEEDDDSMSISASHVVKSWTAPQSARVHAATQAMFAHMDGAEAHGYTRMPPVEETLAVHLCPSSSLLSAGQGLPSKPCRFTAHLDKAYTSAGEAASALHSMAVLQVFQAKILQALDGGALDAEAVKDLRAATDFALMATKSTAQAIGSRRRERDPRLLRTLPTGRLSSPLLRLRLPETLDRTSSLSSGLPQLGRSTGRREVIEAIADRLRLPSRLPDGSAEKRGEFVRRPVLKRRRLHLVSPTVAGDCCNAQNVVCVHVLKALTSSQNELSPLHSHHTVSPALPRCSAKPQLEYVTVAPVGERRPEPHALHIPPPVQLASRGQSASPEYQQAVSPKVIRPLCMFLSAWKAIPGISPWLLNVIEHRYSLQFRRRPPRFSGVVPSLTLPCNAPVLRQEIHSRLGKRAIERVPPSEVECGFYSRYFVVPKRDGGLRPILDLRPINQALHKRVFRMITLKQILAQVRPGDWFASVDLKDAYFHVQIAQSHRRFLRFAFDGAAYQFAVLPFGLALAPRTPFKRCACQSYADAASSLVIPGAAGERAEEQASAESIYNISRGMFRLSGDARPPLSGELGVHLRHTARLQPGPVRSAEGISETSGTDGVSITSLPPGSFAHASSAAVAKDSSSTESMVLGSCAREDNSQMPQCFGTVARLEHVQPGRSPGACDNAHGDNDGCVFLGLGCSVRRQAGVGSVVAVSEQLAHKSAGADGGVLSSAVLIRTDNTSVVSYINRQGGVHSRALFELAARLLLWADQHLLSIRAAHIPGHLNCGADMLSRGGLSQGEWRLHPDSVRMIWDRFGKAEVDLFAMSENAHCPLFFSLPRSPRETDALTTHWPDARLYAFPPVKILPLVLGKIREKRASGRPVISGERLDLAPQPGFVEPPCLAASGVLEPLPQRVLDTIAESRAPSTRRLYALKWDVFKKWCIECGIDPVSCPVSDVLRFLQYRMDNGGLPSTLKVYVAAITSFRSPVDGQSIGRHALVVRFLRGARGLFPSRSPSVPPWDLSLVLRALSLPPFEPLEAVSIRELSLKAVLLLALASAKRIGDLCALSIGVDFIRFGAGNCSVTLRPKAGYVPKFLSTLFREQVISLPALSSKSSASCDADAQRAVCPVRALRAYIDRTAGFRLSDQLFVCYGGGTKGRAVSKQRLSHWVVDAINLAYESQGQACPFGVRAHSTRAVASSWAWARGVSIKDICCAAGWSSQNTFARFYRLDVSSFASHVLSRLFLCSGVALVALRAAVVGYVTAHRSGAGNAEEGTSVSATVGHSVTLHTDVIKHRDDLIVWYYGSEHTVIARINGKAGSTMLTDDERFKDRLKLNHLTGDLTITHLTSHHSGVYKLKISRNRKPSYKTFSVTVDGEVKSATEGHSVTLHTDIVKHRDDLIVWYCGSEHTVIARINGKAGSTMLTDDERFKDRLKLNHLTGDLTITHLTSHHSGVYKLKISRNHKPSYKTFSVTVDDQILDFPGILNKISPRFSSERPSHVKHFAKDFTANVVTFSGASKAKHHCFHPAYLLFYFFWTKFGM</sequence>
<dbReference type="CDD" id="cd09275">
    <property type="entry name" value="RNase_HI_RT_DIRS1"/>
    <property type="match status" value="1"/>
</dbReference>
<dbReference type="InterPro" id="IPR002104">
    <property type="entry name" value="Integrase_catalytic"/>
</dbReference>
<keyword evidence="3" id="KW-0238">DNA-binding</keyword>
<organism evidence="7 8">
    <name type="scientific">Triplophysa rosa</name>
    <name type="common">Cave loach</name>
    <dbReference type="NCBI Taxonomy" id="992332"/>
    <lineage>
        <taxon>Eukaryota</taxon>
        <taxon>Metazoa</taxon>
        <taxon>Chordata</taxon>
        <taxon>Craniata</taxon>
        <taxon>Vertebrata</taxon>
        <taxon>Euteleostomi</taxon>
        <taxon>Actinopterygii</taxon>
        <taxon>Neopterygii</taxon>
        <taxon>Teleostei</taxon>
        <taxon>Ostariophysi</taxon>
        <taxon>Cypriniformes</taxon>
        <taxon>Nemacheilidae</taxon>
        <taxon>Triplophysa</taxon>
    </lineage>
</organism>
<dbReference type="Gene3D" id="3.10.10.10">
    <property type="entry name" value="HIV Type 1 Reverse Transcriptase, subunit A, domain 1"/>
    <property type="match status" value="1"/>
</dbReference>
<keyword evidence="4" id="KW-0233">DNA recombination</keyword>
<gene>
    <name evidence="7" type="ORF">IRJ41_021845</name>
</gene>
<feature type="domain" description="Tyr recombinase" evidence="6">
    <location>
        <begin position="1043"/>
        <end position="1275"/>
    </location>
</feature>
<dbReference type="SUPFAM" id="SSF47823">
    <property type="entry name" value="lambda integrase-like, N-terminal domain"/>
    <property type="match status" value="1"/>
</dbReference>
<dbReference type="SUPFAM" id="SSF48726">
    <property type="entry name" value="Immunoglobulin"/>
    <property type="match status" value="2"/>
</dbReference>
<dbReference type="InterPro" id="IPR013762">
    <property type="entry name" value="Integrase-like_cat_sf"/>
</dbReference>
<dbReference type="PROSITE" id="PS51898">
    <property type="entry name" value="TYR_RECOMBINASE"/>
    <property type="match status" value="1"/>
</dbReference>
<comment type="caution">
    <text evidence="7">The sequence shown here is derived from an EMBL/GenBank/DDBJ whole genome shotgun (WGS) entry which is preliminary data.</text>
</comment>
<accession>A0A9W7T6Q9</accession>
<evidence type="ECO:0000313" key="7">
    <source>
        <dbReference type="EMBL" id="KAI7791534.1"/>
    </source>
</evidence>
<name>A0A9W7T6Q9_TRIRA</name>
<protein>
    <recommendedName>
        <fullName evidence="2">ribonuclease H</fullName>
        <ecNumber evidence="2">3.1.26.4</ecNumber>
    </recommendedName>
</protein>
<evidence type="ECO:0000256" key="1">
    <source>
        <dbReference type="ARBA" id="ARBA00010879"/>
    </source>
</evidence>
<dbReference type="InterPro" id="IPR011010">
    <property type="entry name" value="DNA_brk_join_enz"/>
</dbReference>
<dbReference type="Pfam" id="PF00078">
    <property type="entry name" value="RVT_1"/>
    <property type="match status" value="1"/>
</dbReference>
<dbReference type="Proteomes" id="UP001059041">
    <property type="component" value="Linkage Group LG25"/>
</dbReference>
<dbReference type="SUPFAM" id="SSF56672">
    <property type="entry name" value="DNA/RNA polymerases"/>
    <property type="match status" value="1"/>
</dbReference>
<evidence type="ECO:0000256" key="5">
    <source>
        <dbReference type="SAM" id="MobiDB-lite"/>
    </source>
</evidence>
<reference evidence="7" key="1">
    <citation type="submission" date="2021-02" db="EMBL/GenBank/DDBJ databases">
        <title>Comparative genomics reveals that relaxation of natural selection precedes convergent phenotypic evolution of cavefish.</title>
        <authorList>
            <person name="Peng Z."/>
        </authorList>
    </citation>
    <scope>NUCLEOTIDE SEQUENCE</scope>
    <source>
        <tissue evidence="7">Muscle</tissue>
    </source>
</reference>
<feature type="region of interest" description="Disordered" evidence="5">
    <location>
        <begin position="1"/>
        <end position="36"/>
    </location>
</feature>
<dbReference type="SMART" id="SM00409">
    <property type="entry name" value="IG"/>
    <property type="match status" value="2"/>
</dbReference>
<dbReference type="Gene3D" id="1.10.443.10">
    <property type="entry name" value="Intergrase catalytic core"/>
    <property type="match status" value="1"/>
</dbReference>
<dbReference type="InterPro" id="IPR003599">
    <property type="entry name" value="Ig_sub"/>
</dbReference>
<keyword evidence="8" id="KW-1185">Reference proteome</keyword>
<dbReference type="GO" id="GO:0003677">
    <property type="term" value="F:DNA binding"/>
    <property type="evidence" value="ECO:0007669"/>
    <property type="project" value="UniProtKB-KW"/>
</dbReference>
<dbReference type="InterPro" id="IPR043128">
    <property type="entry name" value="Rev_trsase/Diguanyl_cyclase"/>
</dbReference>
<dbReference type="GO" id="GO:0004523">
    <property type="term" value="F:RNA-DNA hybrid ribonuclease activity"/>
    <property type="evidence" value="ECO:0007669"/>
    <property type="project" value="UniProtKB-EC"/>
</dbReference>
<dbReference type="SUPFAM" id="SSF56349">
    <property type="entry name" value="DNA breaking-rejoining enzymes"/>
    <property type="match status" value="1"/>
</dbReference>
<proteinExistence type="inferred from homology"/>
<dbReference type="PANTHER" id="PTHR35617">
    <property type="entry name" value="PHAGE_INTEGRASE DOMAIN-CONTAINING PROTEIN"/>
    <property type="match status" value="1"/>
</dbReference>
<evidence type="ECO:0000259" key="6">
    <source>
        <dbReference type="PROSITE" id="PS51898"/>
    </source>
</evidence>
<dbReference type="Gene3D" id="3.30.70.270">
    <property type="match status" value="1"/>
</dbReference>
<evidence type="ECO:0000313" key="8">
    <source>
        <dbReference type="Proteomes" id="UP001059041"/>
    </source>
</evidence>
<dbReference type="EMBL" id="JAFHDT010000025">
    <property type="protein sequence ID" value="KAI7791534.1"/>
    <property type="molecule type" value="Genomic_DNA"/>
</dbReference>
<dbReference type="PANTHER" id="PTHR35617:SF3">
    <property type="entry name" value="CORE-BINDING (CB) DOMAIN-CONTAINING PROTEIN"/>
    <property type="match status" value="1"/>
</dbReference>
<dbReference type="EC" id="3.1.26.4" evidence="2"/>
<dbReference type="GO" id="GO:0015074">
    <property type="term" value="P:DNA integration"/>
    <property type="evidence" value="ECO:0007669"/>
    <property type="project" value="InterPro"/>
</dbReference>
<dbReference type="Gene3D" id="1.10.150.130">
    <property type="match status" value="1"/>
</dbReference>
<dbReference type="InterPro" id="IPR000477">
    <property type="entry name" value="RT_dom"/>
</dbReference>
<evidence type="ECO:0000256" key="3">
    <source>
        <dbReference type="ARBA" id="ARBA00023125"/>
    </source>
</evidence>
<dbReference type="GO" id="GO:0006310">
    <property type="term" value="P:DNA recombination"/>
    <property type="evidence" value="ECO:0007669"/>
    <property type="project" value="UniProtKB-KW"/>
</dbReference>
<evidence type="ECO:0000256" key="2">
    <source>
        <dbReference type="ARBA" id="ARBA00012180"/>
    </source>
</evidence>
<dbReference type="InterPro" id="IPR043502">
    <property type="entry name" value="DNA/RNA_pol_sf"/>
</dbReference>
<dbReference type="InterPro" id="IPR010998">
    <property type="entry name" value="Integrase_recombinase_N"/>
</dbReference>
<dbReference type="Gene3D" id="2.60.40.10">
    <property type="entry name" value="Immunoglobulins"/>
    <property type="match status" value="2"/>
</dbReference>
<dbReference type="InterPro" id="IPR036179">
    <property type="entry name" value="Ig-like_dom_sf"/>
</dbReference>
<comment type="similarity">
    <text evidence="1">Belongs to the beta type-B retroviral polymerase family. HERV class-II K(HML-2) pol subfamily.</text>
</comment>
<evidence type="ECO:0000256" key="4">
    <source>
        <dbReference type="ARBA" id="ARBA00023172"/>
    </source>
</evidence>
<dbReference type="InterPro" id="IPR013783">
    <property type="entry name" value="Ig-like_fold"/>
</dbReference>